<dbReference type="AlphaFoldDB" id="A0A026VWY1"/>
<gene>
    <name evidence="1" type="ORF">X777_13817</name>
</gene>
<proteinExistence type="predicted"/>
<evidence type="ECO:0000313" key="2">
    <source>
        <dbReference type="Proteomes" id="UP000053097"/>
    </source>
</evidence>
<evidence type="ECO:0000313" key="1">
    <source>
        <dbReference type="EMBL" id="EZA48303.1"/>
    </source>
</evidence>
<accession>A0A026VWY1</accession>
<organism evidence="1 2">
    <name type="scientific">Ooceraea biroi</name>
    <name type="common">Clonal raider ant</name>
    <name type="synonym">Cerapachys biroi</name>
    <dbReference type="NCBI Taxonomy" id="2015173"/>
    <lineage>
        <taxon>Eukaryota</taxon>
        <taxon>Metazoa</taxon>
        <taxon>Ecdysozoa</taxon>
        <taxon>Arthropoda</taxon>
        <taxon>Hexapoda</taxon>
        <taxon>Insecta</taxon>
        <taxon>Pterygota</taxon>
        <taxon>Neoptera</taxon>
        <taxon>Endopterygota</taxon>
        <taxon>Hymenoptera</taxon>
        <taxon>Apocrita</taxon>
        <taxon>Aculeata</taxon>
        <taxon>Formicoidea</taxon>
        <taxon>Formicidae</taxon>
        <taxon>Dorylinae</taxon>
        <taxon>Ooceraea</taxon>
    </lineage>
</organism>
<feature type="non-terminal residue" evidence="1">
    <location>
        <position position="1"/>
    </location>
</feature>
<keyword evidence="2" id="KW-1185">Reference proteome</keyword>
<reference evidence="1 2" key="1">
    <citation type="journal article" date="2014" name="Curr. Biol.">
        <title>The genome of the clonal raider ant Cerapachys biroi.</title>
        <authorList>
            <person name="Oxley P.R."/>
            <person name="Ji L."/>
            <person name="Fetter-Pruneda I."/>
            <person name="McKenzie S.K."/>
            <person name="Li C."/>
            <person name="Hu H."/>
            <person name="Zhang G."/>
            <person name="Kronauer D.J."/>
        </authorList>
    </citation>
    <scope>NUCLEOTIDE SEQUENCE [LARGE SCALE GENOMIC DNA]</scope>
</reference>
<dbReference type="EMBL" id="KK107648">
    <property type="protein sequence ID" value="EZA48303.1"/>
    <property type="molecule type" value="Genomic_DNA"/>
</dbReference>
<protein>
    <submittedName>
        <fullName evidence="1">Uncharacterized protein</fullName>
    </submittedName>
</protein>
<feature type="non-terminal residue" evidence="1">
    <location>
        <position position="88"/>
    </location>
</feature>
<sequence>AQLCYPYLEAERARPSKRGIPEPAPSLPFDVAVPLFSPYRYVALLLYVRSGDHLRWRVFDLLNHKNRPTRRPDYVISDNGLIAPVASF</sequence>
<name>A0A026VWY1_OOCBI</name>
<dbReference type="Proteomes" id="UP000053097">
    <property type="component" value="Unassembled WGS sequence"/>
</dbReference>